<reference evidence="2 3" key="1">
    <citation type="submission" date="2022-08" db="EMBL/GenBank/DDBJ databases">
        <title>Genome Sequence of the sulphate-reducing bacterium, Pseudodesulfovibrio sp. SYK.</title>
        <authorList>
            <person name="Kondo R."/>
            <person name="Kataoka T."/>
        </authorList>
    </citation>
    <scope>NUCLEOTIDE SEQUENCE [LARGE SCALE GENOMIC DNA]</scope>
    <source>
        <strain evidence="2 3">SYK</strain>
    </source>
</reference>
<dbReference type="EMBL" id="AP026709">
    <property type="protein sequence ID" value="BDQ38373.1"/>
    <property type="molecule type" value="Genomic_DNA"/>
</dbReference>
<gene>
    <name evidence="2" type="ORF">SYK_27330</name>
</gene>
<evidence type="ECO:0000313" key="3">
    <source>
        <dbReference type="Proteomes" id="UP001317742"/>
    </source>
</evidence>
<proteinExistence type="predicted"/>
<evidence type="ECO:0000313" key="2">
    <source>
        <dbReference type="EMBL" id="BDQ38373.1"/>
    </source>
</evidence>
<name>A0ABM8B417_9BACT</name>
<sequence length="215" mass="22796">MLLSQRFAPLTYWLTGVLLILFMAAPAPLFASGCDSGGSGGGGGSDGSALRGPSGRKGPAMEPTIGIEGVPVMDPERGWKSPWTDTPPQPVVNRELTTAEKAAVAIIDYTKNEAQSRFQDMIMGFIFASNPEIIAAIKTIEGIKKGVDLSVDVLRRLEKEKKAYGKSAMGMRNSRGVQTGHDGTADAPGDMSPDYSGFGFGMPGPQATQEDTQLW</sequence>
<protein>
    <recommendedName>
        <fullName evidence="4">Periplasmic heavy metal sensor</fullName>
    </recommendedName>
</protein>
<evidence type="ECO:0000256" key="1">
    <source>
        <dbReference type="SAM" id="MobiDB-lite"/>
    </source>
</evidence>
<feature type="region of interest" description="Disordered" evidence="1">
    <location>
        <begin position="172"/>
        <end position="192"/>
    </location>
</feature>
<dbReference type="PROSITE" id="PS51257">
    <property type="entry name" value="PROKAR_LIPOPROTEIN"/>
    <property type="match status" value="1"/>
</dbReference>
<feature type="region of interest" description="Disordered" evidence="1">
    <location>
        <begin position="37"/>
        <end position="71"/>
    </location>
</feature>
<dbReference type="Proteomes" id="UP001317742">
    <property type="component" value="Chromosome"/>
</dbReference>
<accession>A0ABM8B417</accession>
<organism evidence="2 3">
    <name type="scientific">Pseudodesulfovibrio nedwellii</name>
    <dbReference type="NCBI Taxonomy" id="2973072"/>
    <lineage>
        <taxon>Bacteria</taxon>
        <taxon>Pseudomonadati</taxon>
        <taxon>Thermodesulfobacteriota</taxon>
        <taxon>Desulfovibrionia</taxon>
        <taxon>Desulfovibrionales</taxon>
        <taxon>Desulfovibrionaceae</taxon>
    </lineage>
</organism>
<keyword evidence="3" id="KW-1185">Reference proteome</keyword>
<feature type="compositionally biased region" description="Gly residues" evidence="1">
    <location>
        <begin position="37"/>
        <end position="46"/>
    </location>
</feature>
<evidence type="ECO:0008006" key="4">
    <source>
        <dbReference type="Google" id="ProtNLM"/>
    </source>
</evidence>